<geneLocation type="plasmid" evidence="10">
    <name>pdfi1</name>
</geneLocation>
<name>A0A221T150_9DEIO</name>
<dbReference type="InterPro" id="IPR007353">
    <property type="entry name" value="DUF421"/>
</dbReference>
<organism evidence="9 10">
    <name type="scientific">Deinococcus ficus</name>
    <dbReference type="NCBI Taxonomy" id="317577"/>
    <lineage>
        <taxon>Bacteria</taxon>
        <taxon>Thermotogati</taxon>
        <taxon>Deinococcota</taxon>
        <taxon>Deinococci</taxon>
        <taxon>Deinococcales</taxon>
        <taxon>Deinococcaceae</taxon>
        <taxon>Deinococcus</taxon>
    </lineage>
</organism>
<feature type="transmembrane region" description="Helical" evidence="7">
    <location>
        <begin position="79"/>
        <end position="98"/>
    </location>
</feature>
<dbReference type="RefSeq" id="WP_027464289.1">
    <property type="nucleotide sequence ID" value="NZ_CP021082.1"/>
</dbReference>
<evidence type="ECO:0000259" key="8">
    <source>
        <dbReference type="Pfam" id="PF04239"/>
    </source>
</evidence>
<evidence type="ECO:0000256" key="1">
    <source>
        <dbReference type="ARBA" id="ARBA00004651"/>
    </source>
</evidence>
<evidence type="ECO:0000256" key="7">
    <source>
        <dbReference type="SAM" id="Phobius"/>
    </source>
</evidence>
<evidence type="ECO:0000256" key="3">
    <source>
        <dbReference type="ARBA" id="ARBA00022475"/>
    </source>
</evidence>
<dbReference type="AlphaFoldDB" id="A0A221T150"/>
<evidence type="ECO:0000256" key="6">
    <source>
        <dbReference type="ARBA" id="ARBA00023136"/>
    </source>
</evidence>
<dbReference type="PANTHER" id="PTHR34582">
    <property type="entry name" value="UPF0702 TRANSMEMBRANE PROTEIN YCAP"/>
    <property type="match status" value="1"/>
</dbReference>
<dbReference type="Pfam" id="PF04239">
    <property type="entry name" value="DUF421"/>
    <property type="match status" value="1"/>
</dbReference>
<feature type="transmembrane region" description="Helical" evidence="7">
    <location>
        <begin position="53"/>
        <end position="73"/>
    </location>
</feature>
<evidence type="ECO:0000256" key="2">
    <source>
        <dbReference type="ARBA" id="ARBA00006448"/>
    </source>
</evidence>
<gene>
    <name evidence="9" type="ORF">DFI_15775</name>
</gene>
<protein>
    <submittedName>
        <fullName evidence="9">DUF421 domain-containing protein</fullName>
    </submittedName>
</protein>
<evidence type="ECO:0000256" key="5">
    <source>
        <dbReference type="ARBA" id="ARBA00022989"/>
    </source>
</evidence>
<sequence length="166" mass="17782">MDVILSALSDLLTPEGGWRVQLLVRIVLSTVLLFAYVLLLARTFGARTFANFTSYDFLTNVAAGSLVASAILGKSVVESGLSLLLLVGLQFLVSTWSARSRAAQGVFDNEPVVLVERGVMREQVMRKARVSPAILEQSLRASGIQDVSQVKFAVLESGGAISVIKA</sequence>
<dbReference type="EMBL" id="CP021082">
    <property type="protein sequence ID" value="ASN82627.1"/>
    <property type="molecule type" value="Genomic_DNA"/>
</dbReference>
<keyword evidence="10" id="KW-1185">Reference proteome</keyword>
<keyword evidence="4 7" id="KW-0812">Transmembrane</keyword>
<evidence type="ECO:0000313" key="9">
    <source>
        <dbReference type="EMBL" id="ASN82627.1"/>
    </source>
</evidence>
<evidence type="ECO:0000256" key="4">
    <source>
        <dbReference type="ARBA" id="ARBA00022692"/>
    </source>
</evidence>
<accession>A0A221T150</accession>
<dbReference type="GO" id="GO:0005886">
    <property type="term" value="C:plasma membrane"/>
    <property type="evidence" value="ECO:0007669"/>
    <property type="project" value="UniProtKB-SubCell"/>
</dbReference>
<proteinExistence type="inferred from homology"/>
<comment type="subcellular location">
    <subcellularLocation>
        <location evidence="1">Cell membrane</location>
        <topology evidence="1">Multi-pass membrane protein</topology>
    </subcellularLocation>
</comment>
<feature type="transmembrane region" description="Helical" evidence="7">
    <location>
        <begin position="20"/>
        <end position="41"/>
    </location>
</feature>
<reference evidence="9 10" key="1">
    <citation type="submission" date="2017-05" db="EMBL/GenBank/DDBJ databases">
        <title>The complete genome sequence of Deinococcus ficus isolated from the rhizosphere of the Ficus religiosa L. in Taiwan.</title>
        <authorList>
            <person name="Wu K.-M."/>
            <person name="Liao T.-L."/>
            <person name="Liu Y.-M."/>
            <person name="Young C.-C."/>
            <person name="Tsai S.-F."/>
        </authorList>
    </citation>
    <scope>NUCLEOTIDE SEQUENCE [LARGE SCALE GENOMIC DNA]</scope>
    <source>
        <strain evidence="9 10">CC-FR2-10</strain>
        <plasmid evidence="10">pdfi1</plasmid>
    </source>
</reference>
<feature type="domain" description="YetF C-terminal" evidence="8">
    <location>
        <begin position="100"/>
        <end position="165"/>
    </location>
</feature>
<dbReference type="KEGG" id="dfc:DFI_15775"/>
<evidence type="ECO:0000313" key="10">
    <source>
        <dbReference type="Proteomes" id="UP000259030"/>
    </source>
</evidence>
<keyword evidence="3" id="KW-1003">Cell membrane</keyword>
<dbReference type="Proteomes" id="UP000259030">
    <property type="component" value="Plasmid pDFI1"/>
</dbReference>
<comment type="similarity">
    <text evidence="2">Belongs to the UPF0702 family.</text>
</comment>
<keyword evidence="9" id="KW-0614">Plasmid</keyword>
<dbReference type="InterPro" id="IPR023090">
    <property type="entry name" value="UPF0702_alpha/beta_dom_sf"/>
</dbReference>
<dbReference type="Gene3D" id="3.30.240.20">
    <property type="entry name" value="bsu07140 like domains"/>
    <property type="match status" value="1"/>
</dbReference>
<dbReference type="PANTHER" id="PTHR34582:SF6">
    <property type="entry name" value="UPF0702 TRANSMEMBRANE PROTEIN YCAP"/>
    <property type="match status" value="1"/>
</dbReference>
<keyword evidence="6 7" id="KW-0472">Membrane</keyword>
<keyword evidence="5 7" id="KW-1133">Transmembrane helix</keyword>